<feature type="region of interest" description="Disordered" evidence="3">
    <location>
        <begin position="978"/>
        <end position="1194"/>
    </location>
</feature>
<feature type="compositionally biased region" description="Basic and acidic residues" evidence="3">
    <location>
        <begin position="1066"/>
        <end position="1077"/>
    </location>
</feature>
<feature type="compositionally biased region" description="Polar residues" evidence="3">
    <location>
        <begin position="523"/>
        <end position="536"/>
    </location>
</feature>
<dbReference type="InterPro" id="IPR038937">
    <property type="entry name" value="RopGEF"/>
</dbReference>
<feature type="domain" description="PRONE" evidence="4">
    <location>
        <begin position="1300"/>
        <end position="1483"/>
    </location>
</feature>
<feature type="compositionally biased region" description="Low complexity" evidence="3">
    <location>
        <begin position="602"/>
        <end position="615"/>
    </location>
</feature>
<feature type="region of interest" description="Disordered" evidence="3">
    <location>
        <begin position="670"/>
        <end position="732"/>
    </location>
</feature>
<dbReference type="PANTHER" id="PTHR33101">
    <property type="entry name" value="ROP GUANINE NUCLEOTIDE EXCHANGE FACTOR 1"/>
    <property type="match status" value="1"/>
</dbReference>
<feature type="region of interest" description="Disordered" evidence="3">
    <location>
        <begin position="198"/>
        <end position="272"/>
    </location>
</feature>
<feature type="region of interest" description="Disordered" evidence="3">
    <location>
        <begin position="319"/>
        <end position="424"/>
    </location>
</feature>
<dbReference type="OrthoDB" id="1053009at2759"/>
<dbReference type="Gene3D" id="1.20.58.2010">
    <property type="entry name" value="PRONE domain, subdomain 1"/>
    <property type="match status" value="1"/>
</dbReference>
<feature type="compositionally biased region" description="Polar residues" evidence="3">
    <location>
        <begin position="1079"/>
        <end position="1102"/>
    </location>
</feature>
<feature type="region of interest" description="Disordered" evidence="3">
    <location>
        <begin position="798"/>
        <end position="819"/>
    </location>
</feature>
<feature type="region of interest" description="Disordered" evidence="3">
    <location>
        <begin position="875"/>
        <end position="905"/>
    </location>
</feature>
<protein>
    <recommendedName>
        <fullName evidence="4">PRONE domain-containing protein</fullName>
    </recommendedName>
</protein>
<feature type="region of interest" description="Disordered" evidence="3">
    <location>
        <begin position="523"/>
        <end position="619"/>
    </location>
</feature>
<keyword evidence="6" id="KW-1185">Reference proteome</keyword>
<dbReference type="SUPFAM" id="SSF52402">
    <property type="entry name" value="Adenine nucleotide alpha hydrolases-like"/>
    <property type="match status" value="1"/>
</dbReference>
<proteinExistence type="predicted"/>
<feature type="compositionally biased region" description="Basic and acidic residues" evidence="3">
    <location>
        <begin position="399"/>
        <end position="416"/>
    </location>
</feature>
<feature type="compositionally biased region" description="Acidic residues" evidence="3">
    <location>
        <begin position="1172"/>
        <end position="1181"/>
    </location>
</feature>
<dbReference type="InterPro" id="IPR014729">
    <property type="entry name" value="Rossmann-like_a/b/a_fold"/>
</dbReference>
<feature type="compositionally biased region" description="Basic and acidic residues" evidence="3">
    <location>
        <begin position="1020"/>
        <end position="1030"/>
    </location>
</feature>
<feature type="compositionally biased region" description="Low complexity" evidence="3">
    <location>
        <begin position="1504"/>
        <end position="1513"/>
    </location>
</feature>
<feature type="compositionally biased region" description="Basic residues" evidence="3">
    <location>
        <begin position="579"/>
        <end position="593"/>
    </location>
</feature>
<gene>
    <name evidence="5" type="ORF">KFL_000510180</name>
</gene>
<evidence type="ECO:0000313" key="6">
    <source>
        <dbReference type="Proteomes" id="UP000054558"/>
    </source>
</evidence>
<evidence type="ECO:0000313" key="5">
    <source>
        <dbReference type="EMBL" id="GAQ80317.1"/>
    </source>
</evidence>
<feature type="compositionally biased region" description="Basic and acidic residues" evidence="3">
    <location>
        <begin position="670"/>
        <end position="688"/>
    </location>
</feature>
<dbReference type="Gene3D" id="1.20.58.1310">
    <property type="entry name" value="PRONE domain, subdomain 2"/>
    <property type="match status" value="1"/>
</dbReference>
<dbReference type="Pfam" id="PF03759">
    <property type="entry name" value="PRONE"/>
    <property type="match status" value="2"/>
</dbReference>
<dbReference type="Pfam" id="PF00582">
    <property type="entry name" value="Usp"/>
    <property type="match status" value="1"/>
</dbReference>
<dbReference type="OMA" id="NTANNCA"/>
<dbReference type="CDD" id="cd23659">
    <property type="entry name" value="USP_At3g01520-like"/>
    <property type="match status" value="1"/>
</dbReference>
<dbReference type="GO" id="GO:0005886">
    <property type="term" value="C:plasma membrane"/>
    <property type="evidence" value="ECO:0000318"/>
    <property type="project" value="GO_Central"/>
</dbReference>
<feature type="compositionally biased region" description="Basic and acidic residues" evidence="3">
    <location>
        <begin position="564"/>
        <end position="578"/>
    </location>
</feature>
<feature type="compositionally biased region" description="Polar residues" evidence="3">
    <location>
        <begin position="1489"/>
        <end position="1503"/>
    </location>
</feature>
<dbReference type="PANTHER" id="PTHR33101:SF6">
    <property type="entry name" value="ROP GUANINE NUCLEOTIDE EXCHANGE FACTOR 1"/>
    <property type="match status" value="1"/>
</dbReference>
<feature type="compositionally biased region" description="Basic and acidic residues" evidence="3">
    <location>
        <begin position="697"/>
        <end position="706"/>
    </location>
</feature>
<dbReference type="Gene3D" id="3.40.50.620">
    <property type="entry name" value="HUPs"/>
    <property type="match status" value="1"/>
</dbReference>
<dbReference type="PROSITE" id="PS51334">
    <property type="entry name" value="PRONE"/>
    <property type="match status" value="1"/>
</dbReference>
<dbReference type="InterPro" id="IPR006016">
    <property type="entry name" value="UspA"/>
</dbReference>
<organism evidence="5 6">
    <name type="scientific">Klebsormidium nitens</name>
    <name type="common">Green alga</name>
    <name type="synonym">Ulothrix nitens</name>
    <dbReference type="NCBI Taxonomy" id="105231"/>
    <lineage>
        <taxon>Eukaryota</taxon>
        <taxon>Viridiplantae</taxon>
        <taxon>Streptophyta</taxon>
        <taxon>Klebsormidiophyceae</taxon>
        <taxon>Klebsormidiales</taxon>
        <taxon>Klebsormidiaceae</taxon>
        <taxon>Klebsormidium</taxon>
    </lineage>
</organism>
<evidence type="ECO:0000256" key="3">
    <source>
        <dbReference type="SAM" id="MobiDB-lite"/>
    </source>
</evidence>
<sequence length="1569" mass="168738">MAVKSEAPRRVLVAVSSSRSSKDALLWTLDKLVRTPDDILMLLHVLKPIEYIATRDGYVDASQMDPAEVQRIGLQAREVGGELLESFEALCAPKRVEALTKLVEGDRRKMILEEVQRMGATDLVMGGKARRIMPKLKSTSLADYCLKHARCAVTIIRKGHVVQSAPAKPALLPSPSGTNFPTGLASGTADVFTAPQMSRTAPTRPASDKPVLSESDRARWRSAADAAPEEPEPVGDVTGMGVRQQQTIPWGSVISEGGQNGREITPGDEETSSDYMARMIFKARAEELTLALAKLESENDPNVFIAEEPVIEKPVASEDVVAAEPEHDSKKPDDGSNADSASETKEETVESNAASAAGEAEAKGGHVAEAKGEHVAAAPITGQGDESAAKAGDYVAAEEGDKSEGDKSAVADKEVDPNSLSLGDAHIGENKLHLQLHVDNLDSEASIRAHEDSFGDFKSHSSLDNDILNIMAVAKVEGVEKAGEVNGFIQYKRPETPAYARGLEVLEVLDRWLVAKQAEQLRLQTASESGRSTSETVRTESDGGGRNENGSVRSVTEEDVQELTGREAPARSPPEKTKKGGRFSRLFRGRGKKEKGAKAAKADAVAGAAPEAPAAAEDDVTISVSEVDRAVEEFWDDSPQSVTVTDGGPDEPGLLSRIADIIIAEEAEKTRRGDVSRAKDVSKADANEKSTQGRGDVASRKDDVAKPRLLPTEEGTEDSGSVCDEMDRGGDDNMKRMMEEDESVSGKPIVAAPKAKAPERKAAAVEAPAGPVLRAPIPEGLPPAGRVKVKVQMLNREARGAPQSGPVNVKTEARGDPPTERVSVRMLNTEVRESVPTGRVSVQMLNAEARGGPPGEALAQTGVSRRVSRALLEGMVPDMPREDPEEGMPRPEGAPEGPPPDASDAYKAELSKYTLESWLGIGQCVSRFLEDDRSSISSEAYDSVGGSLDTGTPVSLSWDPEPADVAAVQGGHVADDWGYGSSRLGGGGERQESSVPFRSVPSQPVAEPRKEWVKQAVRQYENKGEEEKASGARQAVPEVQGRVSDLAEERNAKTQGGRKTSAGAEAKNDARRDRELRSPFSSYWTAEATTSAPDDVSAQSSAPRFGGIALNPDPRPSTPPGQGIAPLPSKSPDIALPKRQKEKRSNAYDPQWAIPVKKESSAQLRRHPSETELFEEEEQEDFLPPAYQEESTSADPLSALSISQAITDLAASTFADLITDGRISTSQVAAWRDEIAWLTSPGDQVMEMVASTVETRTGSMKDIIVQRLRPDVQTSLPALRSLDDLLQRIVLRLNSGGAASKRELMGTREQTVQVLKAALMINEEVLQEMAVPAVYWASLPKTIKQVVGGDIFQALTSKSANPTQLLLAVNPKTPRNAFRVINNLEAAVHMWHSMMVEMAEPLAKKRAVYASRASALVHDLKMTWPGLEATELAEFKITRNTDIGRAILESYSRALISLCGKTITCLDYLLTMDPPEKSARRSRSRQTPDRQPSPSESVSKSLTSRPSGGSASRRSIDISALSRAAESPPENPMRRSVEVTPKAEGGSGSQQGRGWRFFSRRKSLSKESA</sequence>
<evidence type="ECO:0000259" key="4">
    <source>
        <dbReference type="PROSITE" id="PS51334"/>
    </source>
</evidence>
<evidence type="ECO:0000256" key="2">
    <source>
        <dbReference type="PROSITE-ProRule" id="PRU00663"/>
    </source>
</evidence>
<dbReference type="EMBL" id="DF237000">
    <property type="protein sequence ID" value="GAQ80317.1"/>
    <property type="molecule type" value="Genomic_DNA"/>
</dbReference>
<reference evidence="5 6" key="1">
    <citation type="journal article" date="2014" name="Nat. Commun.">
        <title>Klebsormidium flaccidum genome reveals primary factors for plant terrestrial adaptation.</title>
        <authorList>
            <person name="Hori K."/>
            <person name="Maruyama F."/>
            <person name="Fujisawa T."/>
            <person name="Togashi T."/>
            <person name="Yamamoto N."/>
            <person name="Seo M."/>
            <person name="Sato S."/>
            <person name="Yamada T."/>
            <person name="Mori H."/>
            <person name="Tajima N."/>
            <person name="Moriyama T."/>
            <person name="Ikeuchi M."/>
            <person name="Watanabe M."/>
            <person name="Wada H."/>
            <person name="Kobayashi K."/>
            <person name="Saito M."/>
            <person name="Masuda T."/>
            <person name="Sasaki-Sekimoto Y."/>
            <person name="Mashiguchi K."/>
            <person name="Awai K."/>
            <person name="Shimojima M."/>
            <person name="Masuda S."/>
            <person name="Iwai M."/>
            <person name="Nobusawa T."/>
            <person name="Narise T."/>
            <person name="Kondo S."/>
            <person name="Saito H."/>
            <person name="Sato R."/>
            <person name="Murakawa M."/>
            <person name="Ihara Y."/>
            <person name="Oshima-Yamada Y."/>
            <person name="Ohtaka K."/>
            <person name="Satoh M."/>
            <person name="Sonobe K."/>
            <person name="Ishii M."/>
            <person name="Ohtani R."/>
            <person name="Kanamori-Sato M."/>
            <person name="Honoki R."/>
            <person name="Miyazaki D."/>
            <person name="Mochizuki H."/>
            <person name="Umetsu J."/>
            <person name="Higashi K."/>
            <person name="Shibata D."/>
            <person name="Kamiya Y."/>
            <person name="Sato N."/>
            <person name="Nakamura Y."/>
            <person name="Tabata S."/>
            <person name="Ida S."/>
            <person name="Kurokawa K."/>
            <person name="Ohta H."/>
        </authorList>
    </citation>
    <scope>NUCLEOTIDE SEQUENCE [LARGE SCALE GENOMIC DNA]</scope>
    <source>
        <strain evidence="5 6">NIES-2285</strain>
    </source>
</reference>
<feature type="compositionally biased region" description="Basic and acidic residues" evidence="3">
    <location>
        <begin position="360"/>
        <end position="374"/>
    </location>
</feature>
<dbReference type="GO" id="GO:0005085">
    <property type="term" value="F:guanyl-nucleotide exchange factor activity"/>
    <property type="evidence" value="ECO:0000318"/>
    <property type="project" value="GO_Central"/>
</dbReference>
<dbReference type="InterPro" id="IPR005512">
    <property type="entry name" value="PRONE_dom"/>
</dbReference>
<evidence type="ECO:0000256" key="1">
    <source>
        <dbReference type="ARBA" id="ARBA00022658"/>
    </source>
</evidence>
<keyword evidence="1 2" id="KW-0344">Guanine-nucleotide releasing factor</keyword>
<dbReference type="Proteomes" id="UP000054558">
    <property type="component" value="Unassembled WGS sequence"/>
</dbReference>
<feature type="compositionally biased region" description="Basic and acidic residues" evidence="3">
    <location>
        <begin position="324"/>
        <end position="334"/>
    </location>
</feature>
<feature type="region of interest" description="Disordered" evidence="3">
    <location>
        <begin position="1476"/>
        <end position="1569"/>
    </location>
</feature>
<name>A0A1Y1HUV1_KLENI</name>
<accession>A0A1Y1HUV1</accession>